<evidence type="ECO:0000313" key="3">
    <source>
        <dbReference type="Proteomes" id="UP000218231"/>
    </source>
</evidence>
<reference evidence="2 3" key="1">
    <citation type="journal article" date="2017" name="Curr. Biol.">
        <title>Genome architecture and evolution of a unichromosomal asexual nematode.</title>
        <authorList>
            <person name="Fradin H."/>
            <person name="Zegar C."/>
            <person name="Gutwein M."/>
            <person name="Lucas J."/>
            <person name="Kovtun M."/>
            <person name="Corcoran D."/>
            <person name="Baugh L.R."/>
            <person name="Kiontke K."/>
            <person name="Gunsalus K."/>
            <person name="Fitch D.H."/>
            <person name="Piano F."/>
        </authorList>
    </citation>
    <scope>NUCLEOTIDE SEQUENCE [LARGE SCALE GENOMIC DNA]</scope>
    <source>
        <strain evidence="2">PF1309</strain>
    </source>
</reference>
<dbReference type="EMBL" id="LIAE01007677">
    <property type="protein sequence ID" value="PAV77607.1"/>
    <property type="molecule type" value="Genomic_DNA"/>
</dbReference>
<protein>
    <submittedName>
        <fullName evidence="2">Uncharacterized protein</fullName>
    </submittedName>
</protein>
<proteinExistence type="predicted"/>
<dbReference type="PANTHER" id="PTHR34149">
    <property type="entry name" value="PROTEIN CBG11905-RELATED"/>
    <property type="match status" value="1"/>
</dbReference>
<keyword evidence="1" id="KW-1133">Transmembrane helix</keyword>
<feature type="transmembrane region" description="Helical" evidence="1">
    <location>
        <begin position="66"/>
        <end position="86"/>
    </location>
</feature>
<dbReference type="Pfam" id="PF10853">
    <property type="entry name" value="DUF2650"/>
    <property type="match status" value="1"/>
</dbReference>
<dbReference type="OrthoDB" id="5838291at2759"/>
<keyword evidence="3" id="KW-1185">Reference proteome</keyword>
<keyword evidence="1" id="KW-0812">Transmembrane</keyword>
<accession>A0A2A2KUS1</accession>
<name>A0A2A2KUS1_9BILA</name>
<evidence type="ECO:0000256" key="1">
    <source>
        <dbReference type="SAM" id="Phobius"/>
    </source>
</evidence>
<dbReference type="Proteomes" id="UP000218231">
    <property type="component" value="Unassembled WGS sequence"/>
</dbReference>
<keyword evidence="1" id="KW-0472">Membrane</keyword>
<dbReference type="AlphaFoldDB" id="A0A2A2KUS1"/>
<gene>
    <name evidence="2" type="ORF">WR25_20372</name>
</gene>
<comment type="caution">
    <text evidence="2">The sequence shown here is derived from an EMBL/GenBank/DDBJ whole genome shotgun (WGS) entry which is preliminary data.</text>
</comment>
<dbReference type="PANTHER" id="PTHR34149:SF8">
    <property type="entry name" value="PROTEIN CBG02644"/>
    <property type="match status" value="1"/>
</dbReference>
<organism evidence="2 3">
    <name type="scientific">Diploscapter pachys</name>
    <dbReference type="NCBI Taxonomy" id="2018661"/>
    <lineage>
        <taxon>Eukaryota</taxon>
        <taxon>Metazoa</taxon>
        <taxon>Ecdysozoa</taxon>
        <taxon>Nematoda</taxon>
        <taxon>Chromadorea</taxon>
        <taxon>Rhabditida</taxon>
        <taxon>Rhabditina</taxon>
        <taxon>Rhabditomorpha</taxon>
        <taxon>Rhabditoidea</taxon>
        <taxon>Rhabditidae</taxon>
        <taxon>Diploscapter</taxon>
    </lineage>
</organism>
<dbReference type="InterPro" id="IPR022559">
    <property type="entry name" value="SUP-1-like"/>
</dbReference>
<sequence>MLFCLLSLLRPTMADFTLQSMGISNETIHCPDYNDAVSSCPQETAIFYFSCCGDQNMYCCKHIQTWIIVSCGVFVGLILLISFAAAMKCICSYRRRTKQSYSFGNTL</sequence>
<evidence type="ECO:0000313" key="2">
    <source>
        <dbReference type="EMBL" id="PAV77607.1"/>
    </source>
</evidence>